<proteinExistence type="predicted"/>
<name>A0A8D8YPC6_9HEMI</name>
<protein>
    <submittedName>
        <fullName evidence="2">Uncharacterized protein</fullName>
    </submittedName>
</protein>
<reference evidence="2" key="1">
    <citation type="submission" date="2021-05" db="EMBL/GenBank/DDBJ databases">
        <authorList>
            <person name="Alioto T."/>
            <person name="Alioto T."/>
            <person name="Gomez Garrido J."/>
        </authorList>
    </citation>
    <scope>NUCLEOTIDE SEQUENCE</scope>
</reference>
<dbReference type="AlphaFoldDB" id="A0A8D8YPC6"/>
<feature type="transmembrane region" description="Helical" evidence="1">
    <location>
        <begin position="39"/>
        <end position="58"/>
    </location>
</feature>
<organism evidence="2">
    <name type="scientific">Cacopsylla melanoneura</name>
    <dbReference type="NCBI Taxonomy" id="428564"/>
    <lineage>
        <taxon>Eukaryota</taxon>
        <taxon>Metazoa</taxon>
        <taxon>Ecdysozoa</taxon>
        <taxon>Arthropoda</taxon>
        <taxon>Hexapoda</taxon>
        <taxon>Insecta</taxon>
        <taxon>Pterygota</taxon>
        <taxon>Neoptera</taxon>
        <taxon>Paraneoptera</taxon>
        <taxon>Hemiptera</taxon>
        <taxon>Sternorrhyncha</taxon>
        <taxon>Psylloidea</taxon>
        <taxon>Psyllidae</taxon>
        <taxon>Psyllinae</taxon>
        <taxon>Cacopsylla</taxon>
    </lineage>
</organism>
<keyword evidence="1" id="KW-0472">Membrane</keyword>
<dbReference type="EMBL" id="HBUF01387261">
    <property type="protein sequence ID" value="CAG6732575.1"/>
    <property type="molecule type" value="Transcribed_RNA"/>
</dbReference>
<sequence length="99" mass="11302">MNKDFCSLLDPICVEFSDSILDPKSSQQKNMYVSSFLEWALALLLIAPTTYLSTLYIINILTFEEKKKGTSHYQLQFSRKINSKSLLNLNCLSFSLPIS</sequence>
<evidence type="ECO:0000313" key="2">
    <source>
        <dbReference type="EMBL" id="CAG6732574.1"/>
    </source>
</evidence>
<keyword evidence="1" id="KW-1133">Transmembrane helix</keyword>
<accession>A0A8D8YPC6</accession>
<evidence type="ECO:0000256" key="1">
    <source>
        <dbReference type="SAM" id="Phobius"/>
    </source>
</evidence>
<dbReference type="EMBL" id="HBUF01387260">
    <property type="protein sequence ID" value="CAG6732574.1"/>
    <property type="molecule type" value="Transcribed_RNA"/>
</dbReference>
<keyword evidence="1" id="KW-0812">Transmembrane</keyword>